<gene>
    <name evidence="2" type="ORF">BGL_2c10620</name>
</gene>
<evidence type="ECO:0000313" key="3">
    <source>
        <dbReference type="Proteomes" id="UP000031838"/>
    </source>
</evidence>
<proteinExistence type="predicted"/>
<accession>A0A0B6S770</accession>
<name>A0A0B6S770_BURPL</name>
<dbReference type="Proteomes" id="UP000031838">
    <property type="component" value="Chromosome 2"/>
</dbReference>
<organism evidence="2 3">
    <name type="scientific">Burkholderia plantarii</name>
    <dbReference type="NCBI Taxonomy" id="41899"/>
    <lineage>
        <taxon>Bacteria</taxon>
        <taxon>Pseudomonadati</taxon>
        <taxon>Pseudomonadota</taxon>
        <taxon>Betaproteobacteria</taxon>
        <taxon>Burkholderiales</taxon>
        <taxon>Burkholderiaceae</taxon>
        <taxon>Burkholderia</taxon>
    </lineage>
</organism>
<keyword evidence="3" id="KW-1185">Reference proteome</keyword>
<dbReference type="AlphaFoldDB" id="A0A0B6S770"/>
<evidence type="ECO:0000313" key="2">
    <source>
        <dbReference type="EMBL" id="AJK49140.1"/>
    </source>
</evidence>
<reference evidence="3" key="1">
    <citation type="submission" date="2011-03" db="EMBL/GenBank/DDBJ databases">
        <authorList>
            <person name="Voget S."/>
            <person name="Streit W.R."/>
            <person name="Jaeger K.E."/>
            <person name="Daniel R."/>
        </authorList>
    </citation>
    <scope>NUCLEOTIDE SEQUENCE [LARGE SCALE GENOMIC DNA]</scope>
    <source>
        <strain evidence="3">PG1</strain>
    </source>
</reference>
<evidence type="ECO:0000259" key="1">
    <source>
        <dbReference type="Pfam" id="PF16967"/>
    </source>
</evidence>
<dbReference type="InterPro" id="IPR032636">
    <property type="entry name" value="Pilus_assem_E-set-like_dom"/>
</dbReference>
<dbReference type="HOGENOM" id="CLU_021514_0_0_4"/>
<sequence>MRADEGDAAATVTRGLKVSYGVPEGFSAAELDDSASYVSTFNGRTLPGLVSYSQTRGMLTFDEKAYLENGISREDIGALKQVFSHLNYKQCRKGCDVTIANYHVTVDKLARSIAVRDARNDYIAPPTGFGLVNNQTVDLRAATDGYRAFNVTGGTWVGMPSQSFGFLSWYVNETHSRQYSSSNRGLSSYYLQKNFASTYIRAGRQSSLDYSSNAVSTLISPSFDQFVTFGSQSHLDVNDKAGSLILYANADGNYEFYRDGRLVLKRPAAIGRNQISYADLPGGYYSIEVRLVDRNGNIVSREIHEINNLNFGGPNSGNAWHVTAGKDMYTGGYLVEGAMSRNLKQFYLNSSILVGQSGRWAAEINMTRPTRIAGFDIAPTLGVLSGERSFGGYANVSVSHDRFGSLTMSRYQNTNVSRFYRGQPSTALSYSRVIRKATFSYNYQQSNFGRSHQAEVRWNYRPNGLWATFALGLQKGGFQRGGNGYGVYFNMTVTLDRVQGSFGAAHSSGQTQLNADVRKDFQDNFGTSTVGFNANRTGNDYGVNVYGNRSGTRGDVSLNVGNTRAATNVDFNYRGTVAASKAGIALGRYSPSGTAMLLSTPKIGDMHYGFNVEGSPVAGNSRYAVPLNAYADVSFARVFSNSHDLDMNIEVPANIVRAHPGQVYSAKAKVDINMIYSGFLTDAAGKPLSGRIIETEDRVYRNGLFSIVSKKVLSNITIETDGGEQYRCDLKKAQGSYFRCERYQPIVNAKAGE</sequence>
<dbReference type="EMBL" id="CP002581">
    <property type="protein sequence ID" value="AJK49140.1"/>
    <property type="molecule type" value="Genomic_DNA"/>
</dbReference>
<protein>
    <recommendedName>
        <fullName evidence="1">Pilus assembly protein E-set like domain-containing protein</fullName>
    </recommendedName>
</protein>
<dbReference type="Pfam" id="PF16967">
    <property type="entry name" value="TcfC"/>
    <property type="match status" value="1"/>
</dbReference>
<reference evidence="2 3" key="2">
    <citation type="journal article" date="2016" name="Appl. Microbiol. Biotechnol.">
        <title>Mutations improving production and secretion of extracellular lipase by Burkholderia glumae PG1.</title>
        <authorList>
            <person name="Knapp A."/>
            <person name="Voget S."/>
            <person name="Gao R."/>
            <person name="Zaburannyi N."/>
            <person name="Krysciak D."/>
            <person name="Breuer M."/>
            <person name="Hauer B."/>
            <person name="Streit W.R."/>
            <person name="Muller R."/>
            <person name="Daniel R."/>
            <person name="Jaeger K.E."/>
        </authorList>
    </citation>
    <scope>NUCLEOTIDE SEQUENCE [LARGE SCALE GENOMIC DNA]</scope>
    <source>
        <strain evidence="2 3">PG1</strain>
    </source>
</reference>
<dbReference type="KEGG" id="bgp:BGL_2c10620"/>
<feature type="domain" description="Pilus assembly protein E-set like" evidence="1">
    <location>
        <begin position="244"/>
        <end position="308"/>
    </location>
</feature>